<dbReference type="AlphaFoldDB" id="A0A0R1K918"/>
<dbReference type="RefSeq" id="WP_025023725.1">
    <property type="nucleotide sequence ID" value="NZ_AZDZ01000011.1"/>
</dbReference>
<dbReference type="NCBIfam" id="TIGR01575">
    <property type="entry name" value="rimI"/>
    <property type="match status" value="1"/>
</dbReference>
<keyword evidence="5" id="KW-1185">Reference proteome</keyword>
<dbReference type="PROSITE" id="PS51186">
    <property type="entry name" value="GNAT"/>
    <property type="match status" value="1"/>
</dbReference>
<evidence type="ECO:0000256" key="1">
    <source>
        <dbReference type="ARBA" id="ARBA00022679"/>
    </source>
</evidence>
<evidence type="ECO:0000313" key="5">
    <source>
        <dbReference type="Proteomes" id="UP000051248"/>
    </source>
</evidence>
<dbReference type="InterPro" id="IPR051556">
    <property type="entry name" value="N-term/lysine_N-AcTrnsfr"/>
</dbReference>
<evidence type="ECO:0000313" key="4">
    <source>
        <dbReference type="EMBL" id="KRK79816.1"/>
    </source>
</evidence>
<dbReference type="PANTHER" id="PTHR42919:SF8">
    <property type="entry name" value="N-ALPHA-ACETYLTRANSFERASE 50"/>
    <property type="match status" value="1"/>
</dbReference>
<dbReference type="InterPro" id="IPR000182">
    <property type="entry name" value="GNAT_dom"/>
</dbReference>
<accession>A0A0R1K918</accession>
<sequence length="178" mass="20620">MLRKFKETLWPTGHVDKYPFEQQSVSIDGRNFILRKSDPNDTGSFMSIQETVYPKPVPWPADIVDMELRNKNALYLSLVENDACVAFIGVSLKNKNEAHITNIAVMPDLQHLGIGHLFLNQVFDYCRKYEFSSLSLEADIENESAISLYRAFGFKTRTIHEKYYFRNHHDALEMVVDL</sequence>
<dbReference type="GO" id="GO:0008080">
    <property type="term" value="F:N-acetyltransferase activity"/>
    <property type="evidence" value="ECO:0007669"/>
    <property type="project" value="InterPro"/>
</dbReference>
<dbReference type="EMBL" id="AZDZ01000011">
    <property type="protein sequence ID" value="KRK79816.1"/>
    <property type="molecule type" value="Genomic_DNA"/>
</dbReference>
<protein>
    <submittedName>
        <fullName evidence="4">Ribosomal-protein-alanine acetyltransferase</fullName>
    </submittedName>
</protein>
<dbReference type="CDD" id="cd04301">
    <property type="entry name" value="NAT_SF"/>
    <property type="match status" value="1"/>
</dbReference>
<keyword evidence="2" id="KW-0012">Acyltransferase</keyword>
<dbReference type="eggNOG" id="COG0456">
    <property type="taxonomic scope" value="Bacteria"/>
</dbReference>
<feature type="domain" description="N-acetyltransferase" evidence="3">
    <location>
        <begin position="32"/>
        <end position="178"/>
    </location>
</feature>
<dbReference type="Pfam" id="PF00583">
    <property type="entry name" value="Acetyltransf_1"/>
    <property type="match status" value="1"/>
</dbReference>
<dbReference type="InterPro" id="IPR016181">
    <property type="entry name" value="Acyl_CoA_acyltransferase"/>
</dbReference>
<proteinExistence type="predicted"/>
<name>A0A0R1K918_9LACO</name>
<dbReference type="Proteomes" id="UP000051248">
    <property type="component" value="Unassembled WGS sequence"/>
</dbReference>
<comment type="caution">
    <text evidence="4">The sequence shown here is derived from an EMBL/GenBank/DDBJ whole genome shotgun (WGS) entry which is preliminary data.</text>
</comment>
<reference evidence="4 5" key="1">
    <citation type="journal article" date="2015" name="Genome Announc.">
        <title>Expanding the biotechnology potential of lactobacilli through comparative genomics of 213 strains and associated genera.</title>
        <authorList>
            <person name="Sun Z."/>
            <person name="Harris H.M."/>
            <person name="McCann A."/>
            <person name="Guo C."/>
            <person name="Argimon S."/>
            <person name="Zhang W."/>
            <person name="Yang X."/>
            <person name="Jeffery I.B."/>
            <person name="Cooney J.C."/>
            <person name="Kagawa T.F."/>
            <person name="Liu W."/>
            <person name="Song Y."/>
            <person name="Salvetti E."/>
            <person name="Wrobel A."/>
            <person name="Rasinkangas P."/>
            <person name="Parkhill J."/>
            <person name="Rea M.C."/>
            <person name="O'Sullivan O."/>
            <person name="Ritari J."/>
            <person name="Douillard F.P."/>
            <person name="Paul Ross R."/>
            <person name="Yang R."/>
            <person name="Briner A.E."/>
            <person name="Felis G.E."/>
            <person name="de Vos W.M."/>
            <person name="Barrangou R."/>
            <person name="Klaenhammer T.R."/>
            <person name="Caufield P.W."/>
            <person name="Cui Y."/>
            <person name="Zhang H."/>
            <person name="O'Toole P.W."/>
        </authorList>
    </citation>
    <scope>NUCLEOTIDE SEQUENCE [LARGE SCALE GENOMIC DNA]</scope>
    <source>
        <strain evidence="4 5">DSM 19682</strain>
    </source>
</reference>
<dbReference type="PATRIC" id="fig|1423775.4.peg.527"/>
<dbReference type="PANTHER" id="PTHR42919">
    <property type="entry name" value="N-ALPHA-ACETYLTRANSFERASE"/>
    <property type="match status" value="1"/>
</dbReference>
<gene>
    <name evidence="4" type="ORF">FD03_GL000518</name>
</gene>
<keyword evidence="1 4" id="KW-0808">Transferase</keyword>
<dbReference type="InterPro" id="IPR006464">
    <property type="entry name" value="AcTrfase_RimI/Ard1"/>
</dbReference>
<dbReference type="STRING" id="1423775.FD03_GL000518"/>
<evidence type="ECO:0000256" key="2">
    <source>
        <dbReference type="ARBA" id="ARBA00023315"/>
    </source>
</evidence>
<evidence type="ECO:0000259" key="3">
    <source>
        <dbReference type="PROSITE" id="PS51186"/>
    </source>
</evidence>
<organism evidence="4 5">
    <name type="scientific">Companilactobacillus nodensis DSM 19682 = JCM 14932 = NBRC 107160</name>
    <dbReference type="NCBI Taxonomy" id="1423775"/>
    <lineage>
        <taxon>Bacteria</taxon>
        <taxon>Bacillati</taxon>
        <taxon>Bacillota</taxon>
        <taxon>Bacilli</taxon>
        <taxon>Lactobacillales</taxon>
        <taxon>Lactobacillaceae</taxon>
        <taxon>Companilactobacillus</taxon>
    </lineage>
</organism>
<dbReference type="SUPFAM" id="SSF55729">
    <property type="entry name" value="Acyl-CoA N-acyltransferases (Nat)"/>
    <property type="match status" value="1"/>
</dbReference>
<dbReference type="Gene3D" id="3.40.630.30">
    <property type="match status" value="1"/>
</dbReference>